<evidence type="ECO:0000313" key="3">
    <source>
        <dbReference type="Proteomes" id="UP000289437"/>
    </source>
</evidence>
<dbReference type="GO" id="GO:0004553">
    <property type="term" value="F:hydrolase activity, hydrolyzing O-glycosyl compounds"/>
    <property type="evidence" value="ECO:0007669"/>
    <property type="project" value="TreeGrafter"/>
</dbReference>
<dbReference type="SUPFAM" id="SSF51445">
    <property type="entry name" value="(Trans)glycosidases"/>
    <property type="match status" value="2"/>
</dbReference>
<dbReference type="EMBL" id="RDSM01000006">
    <property type="protein sequence ID" value="RXH54004.1"/>
    <property type="molecule type" value="Genomic_DNA"/>
</dbReference>
<dbReference type="InterPro" id="IPR051923">
    <property type="entry name" value="Glycosyl_Hydrolase_39"/>
</dbReference>
<name>A0A4V1L4Z7_9BACT</name>
<keyword evidence="3" id="KW-1185">Reference proteome</keyword>
<comment type="caution">
    <text evidence="2">The sequence shown here is derived from an EMBL/GenBank/DDBJ whole genome shotgun (WGS) entry which is preliminary data.</text>
</comment>
<evidence type="ECO:0000313" key="2">
    <source>
        <dbReference type="EMBL" id="RXH54004.1"/>
    </source>
</evidence>
<reference evidence="2 3" key="1">
    <citation type="submission" date="2018-11" db="EMBL/GenBank/DDBJ databases">
        <authorList>
            <person name="Mardanov A.V."/>
            <person name="Ravin N.V."/>
            <person name="Dedysh S.N."/>
        </authorList>
    </citation>
    <scope>NUCLEOTIDE SEQUENCE [LARGE SCALE GENOMIC DNA]</scope>
    <source>
        <strain evidence="2 3">AF10</strain>
    </source>
</reference>
<protein>
    <submittedName>
        <fullName evidence="2">Beta-xylosidase</fullName>
    </submittedName>
</protein>
<gene>
    <name evidence="2" type="ORF">GRAN_4973</name>
</gene>
<dbReference type="PANTHER" id="PTHR12631">
    <property type="entry name" value="ALPHA-L-IDURONIDASE"/>
    <property type="match status" value="1"/>
</dbReference>
<dbReference type="InterPro" id="IPR017853">
    <property type="entry name" value="GH"/>
</dbReference>
<dbReference type="RefSeq" id="WP_128915555.1">
    <property type="nucleotide sequence ID" value="NZ_RDSM01000006.1"/>
</dbReference>
<proteinExistence type="predicted"/>
<sequence length="308" mass="35398">MVEAIVLWNEPNNLSHWNFKLDPDWTRFAEMVKVTSAAIRSVHPELTIVLGGVSSCDCDFLRLMVQHGVMDHVDAIGVHGFPLDWNHWQIDEWPARVAEAHEVTGKPIWVTEVGVSSFGAEEVQDFGMRRTLALLKDRVERIHWYSLFDLPPSWPAETRHKEAEGSSYYRHYYLGLVRSDGEPKMSVKQFPTDGSVGFCQWFHFEDPRLNDAAQWMSDHGVEYLRTGLSWADSYRPDATKWFDRQMKVLEPFRVALTLCFTPAHLGLEEHHTSPPKDNQQFANFAAWAVSRYAPSPLRQSLTATEVEV</sequence>
<evidence type="ECO:0000259" key="1">
    <source>
        <dbReference type="Pfam" id="PF11790"/>
    </source>
</evidence>
<accession>A0A4V1L4Z7</accession>
<dbReference type="Proteomes" id="UP000289437">
    <property type="component" value="Unassembled WGS sequence"/>
</dbReference>
<feature type="domain" description="Asl1-like glycosyl hydrolase catalytic" evidence="1">
    <location>
        <begin position="3"/>
        <end position="146"/>
    </location>
</feature>
<dbReference type="PANTHER" id="PTHR12631:SF10">
    <property type="entry name" value="BETA-XYLOSIDASE-LIKE PROTEIN-RELATED"/>
    <property type="match status" value="1"/>
</dbReference>
<dbReference type="Pfam" id="PF11790">
    <property type="entry name" value="Glyco_hydro_cc"/>
    <property type="match status" value="1"/>
</dbReference>
<reference evidence="3" key="2">
    <citation type="submission" date="2019-02" db="EMBL/GenBank/DDBJ databases">
        <title>Granulicella sibirica sp. nov., a psychrotolerant acidobacterium isolated from an organic soil layer in forested tundra, West Siberia.</title>
        <authorList>
            <person name="Oshkin I.Y."/>
            <person name="Kulichevskaya I.S."/>
            <person name="Rijpstra W.I.C."/>
            <person name="Sinninghe Damste J.S."/>
            <person name="Rakitin A.L."/>
            <person name="Ravin N.V."/>
            <person name="Dedysh S.N."/>
        </authorList>
    </citation>
    <scope>NUCLEOTIDE SEQUENCE [LARGE SCALE GENOMIC DNA]</scope>
    <source>
        <strain evidence="3">AF10</strain>
    </source>
</reference>
<dbReference type="Gene3D" id="3.20.20.80">
    <property type="entry name" value="Glycosidases"/>
    <property type="match status" value="1"/>
</dbReference>
<dbReference type="InterPro" id="IPR024655">
    <property type="entry name" value="Asl1_glyco_hydro_catalytic"/>
</dbReference>
<dbReference type="AlphaFoldDB" id="A0A4V1L4Z7"/>
<organism evidence="2 3">
    <name type="scientific">Granulicella sibirica</name>
    <dbReference type="NCBI Taxonomy" id="2479048"/>
    <lineage>
        <taxon>Bacteria</taxon>
        <taxon>Pseudomonadati</taxon>
        <taxon>Acidobacteriota</taxon>
        <taxon>Terriglobia</taxon>
        <taxon>Terriglobales</taxon>
        <taxon>Acidobacteriaceae</taxon>
        <taxon>Granulicella</taxon>
    </lineage>
</organism>
<dbReference type="OrthoDB" id="9775458at2"/>